<dbReference type="Proteomes" id="UP000660680">
    <property type="component" value="Unassembled WGS sequence"/>
</dbReference>
<accession>A0A918GHZ9</accession>
<evidence type="ECO:0000313" key="2">
    <source>
        <dbReference type="EMBL" id="GGS33966.1"/>
    </source>
</evidence>
<organism evidence="2 3">
    <name type="scientific">Actinokineospora fastidiosa</name>
    <dbReference type="NCBI Taxonomy" id="1816"/>
    <lineage>
        <taxon>Bacteria</taxon>
        <taxon>Bacillati</taxon>
        <taxon>Actinomycetota</taxon>
        <taxon>Actinomycetes</taxon>
        <taxon>Pseudonocardiales</taxon>
        <taxon>Pseudonocardiaceae</taxon>
        <taxon>Actinokineospora</taxon>
    </lineage>
</organism>
<dbReference type="AlphaFoldDB" id="A0A918GHZ9"/>
<evidence type="ECO:0000313" key="3">
    <source>
        <dbReference type="Proteomes" id="UP000660680"/>
    </source>
</evidence>
<name>A0A918GHZ9_9PSEU</name>
<proteinExistence type="predicted"/>
<dbReference type="RefSeq" id="WP_189211042.1">
    <property type="nucleotide sequence ID" value="NZ_BMRB01000002.1"/>
</dbReference>
<comment type="caution">
    <text evidence="2">The sequence shown here is derived from an EMBL/GenBank/DDBJ whole genome shotgun (WGS) entry which is preliminary data.</text>
</comment>
<reference evidence="2" key="2">
    <citation type="submission" date="2020-09" db="EMBL/GenBank/DDBJ databases">
        <authorList>
            <person name="Sun Q."/>
            <person name="Ohkuma M."/>
        </authorList>
    </citation>
    <scope>NUCLEOTIDE SEQUENCE</scope>
    <source>
        <strain evidence="2">JCM 3276</strain>
    </source>
</reference>
<evidence type="ECO:0000256" key="1">
    <source>
        <dbReference type="SAM" id="MobiDB-lite"/>
    </source>
</evidence>
<protein>
    <submittedName>
        <fullName evidence="2">Uncharacterized protein</fullName>
    </submittedName>
</protein>
<gene>
    <name evidence="2" type="ORF">GCM10010171_30370</name>
</gene>
<sequence length="74" mass="8696">MSGRPFRELRRLFRDGRLSWSDLDPGERAALTPYQRQQLLDWENDVLERGDQDLHRSTSVRTRSGGLPTLGRWN</sequence>
<reference evidence="2" key="1">
    <citation type="journal article" date="2014" name="Int. J. Syst. Evol. Microbiol.">
        <title>Complete genome sequence of Corynebacterium casei LMG S-19264T (=DSM 44701T), isolated from a smear-ripened cheese.</title>
        <authorList>
            <consortium name="US DOE Joint Genome Institute (JGI-PGF)"/>
            <person name="Walter F."/>
            <person name="Albersmeier A."/>
            <person name="Kalinowski J."/>
            <person name="Ruckert C."/>
        </authorList>
    </citation>
    <scope>NUCLEOTIDE SEQUENCE</scope>
    <source>
        <strain evidence="2">JCM 3276</strain>
    </source>
</reference>
<feature type="region of interest" description="Disordered" evidence="1">
    <location>
        <begin position="53"/>
        <end position="74"/>
    </location>
</feature>
<keyword evidence="3" id="KW-1185">Reference proteome</keyword>
<dbReference type="EMBL" id="BMRB01000002">
    <property type="protein sequence ID" value="GGS33966.1"/>
    <property type="molecule type" value="Genomic_DNA"/>
</dbReference>